<keyword evidence="2" id="KW-1277">Toxin-antitoxin system</keyword>
<evidence type="ECO:0000256" key="1">
    <source>
        <dbReference type="ARBA" id="ARBA00001946"/>
    </source>
</evidence>
<evidence type="ECO:0000256" key="4">
    <source>
        <dbReference type="ARBA" id="ARBA00022723"/>
    </source>
</evidence>
<gene>
    <name evidence="9" type="primary">vapC1</name>
    <name evidence="9" type="ORF">ElP_29900</name>
</gene>
<evidence type="ECO:0000256" key="3">
    <source>
        <dbReference type="ARBA" id="ARBA00022722"/>
    </source>
</evidence>
<evidence type="ECO:0000259" key="8">
    <source>
        <dbReference type="Pfam" id="PF01850"/>
    </source>
</evidence>
<reference evidence="9 10" key="1">
    <citation type="submission" date="2019-02" db="EMBL/GenBank/DDBJ databases">
        <title>Deep-cultivation of Planctomycetes and their phenomic and genomic characterization uncovers novel biology.</title>
        <authorList>
            <person name="Wiegand S."/>
            <person name="Jogler M."/>
            <person name="Boedeker C."/>
            <person name="Pinto D."/>
            <person name="Vollmers J."/>
            <person name="Rivas-Marin E."/>
            <person name="Kohn T."/>
            <person name="Peeters S.H."/>
            <person name="Heuer A."/>
            <person name="Rast P."/>
            <person name="Oberbeckmann S."/>
            <person name="Bunk B."/>
            <person name="Jeske O."/>
            <person name="Meyerdierks A."/>
            <person name="Storesund J.E."/>
            <person name="Kallscheuer N."/>
            <person name="Luecker S."/>
            <person name="Lage O.M."/>
            <person name="Pohl T."/>
            <person name="Merkel B.J."/>
            <person name="Hornburger P."/>
            <person name="Mueller R.-W."/>
            <person name="Bruemmer F."/>
            <person name="Labrenz M."/>
            <person name="Spormann A.M."/>
            <person name="Op den Camp H."/>
            <person name="Overmann J."/>
            <person name="Amann R."/>
            <person name="Jetten M.S.M."/>
            <person name="Mascher T."/>
            <person name="Medema M.H."/>
            <person name="Devos D.P."/>
            <person name="Kaster A.-K."/>
            <person name="Ovreas L."/>
            <person name="Rohde M."/>
            <person name="Galperin M.Y."/>
            <person name="Jogler C."/>
        </authorList>
    </citation>
    <scope>NUCLEOTIDE SEQUENCE [LARGE SCALE GENOMIC DNA]</scope>
    <source>
        <strain evidence="9 10">ElP</strain>
    </source>
</reference>
<dbReference type="GO" id="GO:0004518">
    <property type="term" value="F:nuclease activity"/>
    <property type="evidence" value="ECO:0007669"/>
    <property type="project" value="UniProtKB-KW"/>
</dbReference>
<dbReference type="OrthoDB" id="287714at2"/>
<evidence type="ECO:0000256" key="7">
    <source>
        <dbReference type="ARBA" id="ARBA00038093"/>
    </source>
</evidence>
<keyword evidence="4" id="KW-0479">Metal-binding</keyword>
<proteinExistence type="inferred from homology"/>
<dbReference type="AlphaFoldDB" id="A0A518H2L9"/>
<dbReference type="EMBL" id="CP036426">
    <property type="protein sequence ID" value="QDV35088.1"/>
    <property type="molecule type" value="Genomic_DNA"/>
</dbReference>
<evidence type="ECO:0000313" key="9">
    <source>
        <dbReference type="EMBL" id="QDV35088.1"/>
    </source>
</evidence>
<dbReference type="InterPro" id="IPR002716">
    <property type="entry name" value="PIN_dom"/>
</dbReference>
<accession>A0A518H2L9</accession>
<evidence type="ECO:0000256" key="2">
    <source>
        <dbReference type="ARBA" id="ARBA00022649"/>
    </source>
</evidence>
<dbReference type="InterPro" id="IPR029060">
    <property type="entry name" value="PIN-like_dom_sf"/>
</dbReference>
<dbReference type="CDD" id="cd09881">
    <property type="entry name" value="PIN_VapC4-5_FitB-like"/>
    <property type="match status" value="1"/>
</dbReference>
<dbReference type="PANTHER" id="PTHR33653:SF1">
    <property type="entry name" value="RIBONUCLEASE VAPC2"/>
    <property type="match status" value="1"/>
</dbReference>
<dbReference type="Gene3D" id="3.40.50.1010">
    <property type="entry name" value="5'-nuclease"/>
    <property type="match status" value="1"/>
</dbReference>
<organism evidence="9 10">
    <name type="scientific">Tautonia plasticadhaerens</name>
    <dbReference type="NCBI Taxonomy" id="2527974"/>
    <lineage>
        <taxon>Bacteria</taxon>
        <taxon>Pseudomonadati</taxon>
        <taxon>Planctomycetota</taxon>
        <taxon>Planctomycetia</taxon>
        <taxon>Isosphaerales</taxon>
        <taxon>Isosphaeraceae</taxon>
        <taxon>Tautonia</taxon>
    </lineage>
</organism>
<evidence type="ECO:0000256" key="5">
    <source>
        <dbReference type="ARBA" id="ARBA00022801"/>
    </source>
</evidence>
<dbReference type="RefSeq" id="WP_145270438.1">
    <property type="nucleotide sequence ID" value="NZ_CP036426.1"/>
</dbReference>
<dbReference type="GO" id="GO:0046872">
    <property type="term" value="F:metal ion binding"/>
    <property type="evidence" value="ECO:0007669"/>
    <property type="project" value="UniProtKB-KW"/>
</dbReference>
<feature type="domain" description="PIN" evidence="8">
    <location>
        <begin position="2"/>
        <end position="129"/>
    </location>
</feature>
<keyword evidence="5 9" id="KW-0378">Hydrolase</keyword>
<dbReference type="KEGG" id="tpla:ElP_29900"/>
<evidence type="ECO:0000256" key="6">
    <source>
        <dbReference type="ARBA" id="ARBA00022842"/>
    </source>
</evidence>
<dbReference type="GO" id="GO:0016787">
    <property type="term" value="F:hydrolase activity"/>
    <property type="evidence" value="ECO:0007669"/>
    <property type="project" value="UniProtKB-KW"/>
</dbReference>
<sequence>MIVLDTDALSLLMRNPPAARSLIDRLGAVPIEEVATTIISFEEQVRGWMSRIARSRSGAEEVDSYLRLHRLLDDYGRLIVLDYDEEASAQFRRLRQSRLRVGTMDLRIAAIALARDATLVTRDLADFGKIPGLRAEDWAAQPDQPC</sequence>
<dbReference type="SUPFAM" id="SSF88723">
    <property type="entry name" value="PIN domain-like"/>
    <property type="match status" value="1"/>
</dbReference>
<protein>
    <submittedName>
        <fullName evidence="9">Ribonuclease VapC1</fullName>
        <ecNumber evidence="9">3.1.-.-</ecNumber>
    </submittedName>
</protein>
<keyword evidence="10" id="KW-1185">Reference proteome</keyword>
<dbReference type="Proteomes" id="UP000317835">
    <property type="component" value="Chromosome"/>
</dbReference>
<evidence type="ECO:0000313" key="10">
    <source>
        <dbReference type="Proteomes" id="UP000317835"/>
    </source>
</evidence>
<name>A0A518H2L9_9BACT</name>
<comment type="cofactor">
    <cofactor evidence="1">
        <name>Mg(2+)</name>
        <dbReference type="ChEBI" id="CHEBI:18420"/>
    </cofactor>
</comment>
<keyword evidence="6" id="KW-0460">Magnesium</keyword>
<dbReference type="PANTHER" id="PTHR33653">
    <property type="entry name" value="RIBONUCLEASE VAPC2"/>
    <property type="match status" value="1"/>
</dbReference>
<keyword evidence="3" id="KW-0540">Nuclease</keyword>
<dbReference type="Pfam" id="PF01850">
    <property type="entry name" value="PIN"/>
    <property type="match status" value="1"/>
</dbReference>
<dbReference type="EC" id="3.1.-.-" evidence="9"/>
<dbReference type="InterPro" id="IPR050556">
    <property type="entry name" value="Type_II_TA_system_RNase"/>
</dbReference>
<comment type="similarity">
    <text evidence="7">Belongs to the PINc/VapC protein family.</text>
</comment>